<dbReference type="RefSeq" id="WP_092616876.1">
    <property type="nucleotide sequence ID" value="NZ_FMYK01000002.1"/>
</dbReference>
<dbReference type="EMBL" id="FMYK01000002">
    <property type="protein sequence ID" value="SDB94499.1"/>
    <property type="molecule type" value="Genomic_DNA"/>
</dbReference>
<evidence type="ECO:0000313" key="2">
    <source>
        <dbReference type="Proteomes" id="UP000242317"/>
    </source>
</evidence>
<proteinExistence type="predicted"/>
<dbReference type="Proteomes" id="UP000242317">
    <property type="component" value="Unassembled WGS sequence"/>
</dbReference>
<accession>A0A1G6HJR6</accession>
<sequence>MRQHIMTLDDISLRYQELIDKTDAPKIENLTNWGRHRLFLAKYFKIHDGQYTPHRIIVEFHARAFALDTTQAPDFLDQNNYIQWLQQQLSHE</sequence>
<reference evidence="2" key="1">
    <citation type="submission" date="2016-09" db="EMBL/GenBank/DDBJ databases">
        <authorList>
            <person name="Varghese N."/>
            <person name="Submissions S."/>
        </authorList>
    </citation>
    <scope>NUCLEOTIDE SEQUENCE [LARGE SCALE GENOMIC DNA]</scope>
    <source>
        <strain evidence="2">ANC 3699</strain>
    </source>
</reference>
<name>A0A1G6HJR6_9GAMM</name>
<protein>
    <submittedName>
        <fullName evidence="1">Uncharacterized protein</fullName>
    </submittedName>
</protein>
<dbReference type="AlphaFoldDB" id="A0A1G6HJR6"/>
<dbReference type="OrthoDB" id="6710687at2"/>
<organism evidence="1 2">
    <name type="scientific">Acinetobacter marinus</name>
    <dbReference type="NCBI Taxonomy" id="281375"/>
    <lineage>
        <taxon>Bacteria</taxon>
        <taxon>Pseudomonadati</taxon>
        <taxon>Pseudomonadota</taxon>
        <taxon>Gammaproteobacteria</taxon>
        <taxon>Moraxellales</taxon>
        <taxon>Moraxellaceae</taxon>
        <taxon>Acinetobacter</taxon>
    </lineage>
</organism>
<keyword evidence="2" id="KW-1185">Reference proteome</keyword>
<evidence type="ECO:0000313" key="1">
    <source>
        <dbReference type="EMBL" id="SDB94499.1"/>
    </source>
</evidence>
<gene>
    <name evidence="1" type="ORF">SAMN05421749_102333</name>
</gene>